<dbReference type="EMBL" id="CAMAPF010000938">
    <property type="protein sequence ID" value="CAH9125902.1"/>
    <property type="molecule type" value="Genomic_DNA"/>
</dbReference>
<dbReference type="AlphaFoldDB" id="A0AAV0ERR3"/>
<proteinExistence type="predicted"/>
<dbReference type="PANTHER" id="PTHR33306">
    <property type="entry name" value="EXPRESSED PROTEIN-RELATED-RELATED"/>
    <property type="match status" value="1"/>
</dbReference>
<keyword evidence="1" id="KW-0472">Membrane</keyword>
<organism evidence="2 3">
    <name type="scientific">Cuscuta epithymum</name>
    <dbReference type="NCBI Taxonomy" id="186058"/>
    <lineage>
        <taxon>Eukaryota</taxon>
        <taxon>Viridiplantae</taxon>
        <taxon>Streptophyta</taxon>
        <taxon>Embryophyta</taxon>
        <taxon>Tracheophyta</taxon>
        <taxon>Spermatophyta</taxon>
        <taxon>Magnoliopsida</taxon>
        <taxon>eudicotyledons</taxon>
        <taxon>Gunneridae</taxon>
        <taxon>Pentapetalae</taxon>
        <taxon>asterids</taxon>
        <taxon>lamiids</taxon>
        <taxon>Solanales</taxon>
        <taxon>Convolvulaceae</taxon>
        <taxon>Cuscuteae</taxon>
        <taxon>Cuscuta</taxon>
        <taxon>Cuscuta subgen. Cuscuta</taxon>
    </lineage>
</organism>
<dbReference type="PANTHER" id="PTHR33306:SF7">
    <property type="entry name" value="EXPRESSED PROTEIN"/>
    <property type="match status" value="1"/>
</dbReference>
<evidence type="ECO:0000313" key="2">
    <source>
        <dbReference type="EMBL" id="CAH9125902.1"/>
    </source>
</evidence>
<name>A0AAV0ERR3_9ASTE</name>
<feature type="transmembrane region" description="Helical" evidence="1">
    <location>
        <begin position="15"/>
        <end position="35"/>
    </location>
</feature>
<feature type="transmembrane region" description="Helical" evidence="1">
    <location>
        <begin position="47"/>
        <end position="66"/>
    </location>
</feature>
<evidence type="ECO:0000256" key="1">
    <source>
        <dbReference type="SAM" id="Phobius"/>
    </source>
</evidence>
<protein>
    <submittedName>
        <fullName evidence="2">Uncharacterized protein</fullName>
    </submittedName>
</protein>
<comment type="caution">
    <text evidence="2">The sequence shown here is derived from an EMBL/GenBank/DDBJ whole genome shotgun (WGS) entry which is preliminary data.</text>
</comment>
<gene>
    <name evidence="2" type="ORF">CEPIT_LOCUS27118</name>
</gene>
<keyword evidence="3" id="KW-1185">Reference proteome</keyword>
<accession>A0AAV0ERR3</accession>
<sequence length="126" mass="14526">MTTFLDAFSLRPVPFPVLSILAVLCTFLSLQWFVSYKEVAESAKEDFGWVLIALPLILLFAVRWLSSAENLVWLSDEALSWDRQGRVTIYNCFPSEGMSPWAVAALIVMILFLIQYRSSFLETWFY</sequence>
<feature type="transmembrane region" description="Helical" evidence="1">
    <location>
        <begin position="98"/>
        <end position="116"/>
    </location>
</feature>
<evidence type="ECO:0000313" key="3">
    <source>
        <dbReference type="Proteomes" id="UP001152523"/>
    </source>
</evidence>
<dbReference type="Proteomes" id="UP001152523">
    <property type="component" value="Unassembled WGS sequence"/>
</dbReference>
<reference evidence="2" key="1">
    <citation type="submission" date="2022-07" db="EMBL/GenBank/DDBJ databases">
        <authorList>
            <person name="Macas J."/>
            <person name="Novak P."/>
            <person name="Neumann P."/>
        </authorList>
    </citation>
    <scope>NUCLEOTIDE SEQUENCE</scope>
</reference>
<keyword evidence="1" id="KW-0812">Transmembrane</keyword>
<keyword evidence="1" id="KW-1133">Transmembrane helix</keyword>